<feature type="compositionally biased region" description="Polar residues" evidence="1">
    <location>
        <begin position="51"/>
        <end position="62"/>
    </location>
</feature>
<sequence>MFARDTEGQGRVKPPLAGTPDLGGRNRERRAAGGDEGLACLPRYPYSRKASLSTFASPSRTPSPDAKAHLPGPTTVPVPPPPSCRARTASACIPRHSRALLRALRTLRAVTTPQLIGTLIARRMSLMGHI</sequence>
<feature type="compositionally biased region" description="Basic and acidic residues" evidence="1">
    <location>
        <begin position="1"/>
        <end position="10"/>
    </location>
</feature>
<dbReference type="Proteomes" id="UP000799291">
    <property type="component" value="Unassembled WGS sequence"/>
</dbReference>
<feature type="region of interest" description="Disordered" evidence="1">
    <location>
        <begin position="1"/>
        <end position="38"/>
    </location>
</feature>
<keyword evidence="3" id="KW-1185">Reference proteome</keyword>
<proteinExistence type="predicted"/>
<evidence type="ECO:0000313" key="2">
    <source>
        <dbReference type="EMBL" id="KAF2681705.1"/>
    </source>
</evidence>
<dbReference type="EMBL" id="MU005590">
    <property type="protein sequence ID" value="KAF2681705.1"/>
    <property type="molecule type" value="Genomic_DNA"/>
</dbReference>
<name>A0A6G1IU66_9PLEO</name>
<feature type="compositionally biased region" description="Pro residues" evidence="1">
    <location>
        <begin position="74"/>
        <end position="83"/>
    </location>
</feature>
<reference evidence="2" key="1">
    <citation type="journal article" date="2020" name="Stud. Mycol.">
        <title>101 Dothideomycetes genomes: a test case for predicting lifestyles and emergence of pathogens.</title>
        <authorList>
            <person name="Haridas S."/>
            <person name="Albert R."/>
            <person name="Binder M."/>
            <person name="Bloem J."/>
            <person name="Labutti K."/>
            <person name="Salamov A."/>
            <person name="Andreopoulos B."/>
            <person name="Baker S."/>
            <person name="Barry K."/>
            <person name="Bills G."/>
            <person name="Bluhm B."/>
            <person name="Cannon C."/>
            <person name="Castanera R."/>
            <person name="Culley D."/>
            <person name="Daum C."/>
            <person name="Ezra D."/>
            <person name="Gonzalez J."/>
            <person name="Henrissat B."/>
            <person name="Kuo A."/>
            <person name="Liang C."/>
            <person name="Lipzen A."/>
            <person name="Lutzoni F."/>
            <person name="Magnuson J."/>
            <person name="Mondo S."/>
            <person name="Nolan M."/>
            <person name="Ohm R."/>
            <person name="Pangilinan J."/>
            <person name="Park H.-J."/>
            <person name="Ramirez L."/>
            <person name="Alfaro M."/>
            <person name="Sun H."/>
            <person name="Tritt A."/>
            <person name="Yoshinaga Y."/>
            <person name="Zwiers L.-H."/>
            <person name="Turgeon B."/>
            <person name="Goodwin S."/>
            <person name="Spatafora J."/>
            <person name="Crous P."/>
            <person name="Grigoriev I."/>
        </authorList>
    </citation>
    <scope>NUCLEOTIDE SEQUENCE</scope>
    <source>
        <strain evidence="2">CBS 122367</strain>
    </source>
</reference>
<organism evidence="2 3">
    <name type="scientific">Lentithecium fluviatile CBS 122367</name>
    <dbReference type="NCBI Taxonomy" id="1168545"/>
    <lineage>
        <taxon>Eukaryota</taxon>
        <taxon>Fungi</taxon>
        <taxon>Dikarya</taxon>
        <taxon>Ascomycota</taxon>
        <taxon>Pezizomycotina</taxon>
        <taxon>Dothideomycetes</taxon>
        <taxon>Pleosporomycetidae</taxon>
        <taxon>Pleosporales</taxon>
        <taxon>Massarineae</taxon>
        <taxon>Lentitheciaceae</taxon>
        <taxon>Lentithecium</taxon>
    </lineage>
</organism>
<feature type="compositionally biased region" description="Basic and acidic residues" evidence="1">
    <location>
        <begin position="24"/>
        <end position="33"/>
    </location>
</feature>
<evidence type="ECO:0000313" key="3">
    <source>
        <dbReference type="Proteomes" id="UP000799291"/>
    </source>
</evidence>
<dbReference type="AlphaFoldDB" id="A0A6G1IU66"/>
<gene>
    <name evidence="2" type="ORF">K458DRAFT_391656</name>
</gene>
<evidence type="ECO:0000256" key="1">
    <source>
        <dbReference type="SAM" id="MobiDB-lite"/>
    </source>
</evidence>
<feature type="region of interest" description="Disordered" evidence="1">
    <location>
        <begin position="51"/>
        <end position="89"/>
    </location>
</feature>
<accession>A0A6G1IU66</accession>
<protein>
    <submittedName>
        <fullName evidence="2">Uncharacterized protein</fullName>
    </submittedName>
</protein>